<gene>
    <name evidence="3" type="ORF">NPE20_05875</name>
</gene>
<dbReference type="PANTHER" id="PTHR31157:SF1">
    <property type="entry name" value="SCP DOMAIN-CONTAINING PROTEIN"/>
    <property type="match status" value="1"/>
</dbReference>
<protein>
    <submittedName>
        <fullName evidence="3">CAP domain-containing protein</fullName>
    </submittedName>
</protein>
<feature type="signal peptide" evidence="1">
    <location>
        <begin position="1"/>
        <end position="23"/>
    </location>
</feature>
<dbReference type="SUPFAM" id="SSF55797">
    <property type="entry name" value="PR-1-like"/>
    <property type="match status" value="1"/>
</dbReference>
<keyword evidence="4" id="KW-1185">Reference proteome</keyword>
<keyword evidence="1" id="KW-0732">Signal</keyword>
<dbReference type="InterPro" id="IPR014044">
    <property type="entry name" value="CAP_dom"/>
</dbReference>
<evidence type="ECO:0000259" key="2">
    <source>
        <dbReference type="Pfam" id="PF00188"/>
    </source>
</evidence>
<dbReference type="InterPro" id="IPR035940">
    <property type="entry name" value="CAP_sf"/>
</dbReference>
<dbReference type="Gene3D" id="3.40.33.10">
    <property type="entry name" value="CAP"/>
    <property type="match status" value="1"/>
</dbReference>
<dbReference type="CDD" id="cd05379">
    <property type="entry name" value="CAP_bacterial"/>
    <property type="match status" value="1"/>
</dbReference>
<evidence type="ECO:0000256" key="1">
    <source>
        <dbReference type="SAM" id="SignalP"/>
    </source>
</evidence>
<comment type="caution">
    <text evidence="3">The sequence shown here is derived from an EMBL/GenBank/DDBJ whole genome shotgun (WGS) entry which is preliminary data.</text>
</comment>
<accession>A0ABT1SYZ0</accession>
<reference evidence="3 4" key="1">
    <citation type="submission" date="2022-07" db="EMBL/GenBank/DDBJ databases">
        <title>Mucilaginibacter sp. JC4.</title>
        <authorList>
            <person name="Le V."/>
            <person name="Ko S.-R."/>
            <person name="Ahn C.-Y."/>
            <person name="Oh H.-M."/>
        </authorList>
    </citation>
    <scope>NUCLEOTIDE SEQUENCE [LARGE SCALE GENOMIC DNA]</scope>
    <source>
        <strain evidence="3 4">JC4</strain>
    </source>
</reference>
<evidence type="ECO:0000313" key="4">
    <source>
        <dbReference type="Proteomes" id="UP001204376"/>
    </source>
</evidence>
<proteinExistence type="predicted"/>
<dbReference type="Pfam" id="PF00188">
    <property type="entry name" value="CAP"/>
    <property type="match status" value="1"/>
</dbReference>
<dbReference type="EMBL" id="JANHOH010000001">
    <property type="protein sequence ID" value="MCQ6957472.1"/>
    <property type="molecule type" value="Genomic_DNA"/>
</dbReference>
<sequence length="190" mass="21583">MKKYFLGALLAISVFAFSSFVLANRADDYASFKQDFLDLINETRAKGCKCGNTYMPPAPPLTWNNDLEEAAKGHARDMAKRKYFSHESKDGRTMNTRIITAGYIYKGWKSFMIGENIAFGQTSIPEVMAGWFKSEGHCRNLMNPGFKEVGVAEHDKYWVQDFGGREAFSAEQQKLIKSGKYRLIQRGPEH</sequence>
<dbReference type="RefSeq" id="WP_256537677.1">
    <property type="nucleotide sequence ID" value="NZ_JANHOH010000001.1"/>
</dbReference>
<name>A0ABT1SYZ0_9SPHI</name>
<dbReference type="PANTHER" id="PTHR31157">
    <property type="entry name" value="SCP DOMAIN-CONTAINING PROTEIN"/>
    <property type="match status" value="1"/>
</dbReference>
<evidence type="ECO:0000313" key="3">
    <source>
        <dbReference type="EMBL" id="MCQ6957472.1"/>
    </source>
</evidence>
<dbReference type="Proteomes" id="UP001204376">
    <property type="component" value="Unassembled WGS sequence"/>
</dbReference>
<feature type="domain" description="SCP" evidence="2">
    <location>
        <begin position="37"/>
        <end position="154"/>
    </location>
</feature>
<feature type="chain" id="PRO_5047332677" evidence="1">
    <location>
        <begin position="24"/>
        <end position="190"/>
    </location>
</feature>
<organism evidence="3 4">
    <name type="scientific">Mucilaginibacter aquariorum</name>
    <dbReference type="NCBI Taxonomy" id="2967225"/>
    <lineage>
        <taxon>Bacteria</taxon>
        <taxon>Pseudomonadati</taxon>
        <taxon>Bacteroidota</taxon>
        <taxon>Sphingobacteriia</taxon>
        <taxon>Sphingobacteriales</taxon>
        <taxon>Sphingobacteriaceae</taxon>
        <taxon>Mucilaginibacter</taxon>
    </lineage>
</organism>